<keyword evidence="6" id="KW-0969">Cilium</keyword>
<protein>
    <submittedName>
        <fullName evidence="12">Uncharacterized protein</fullName>
    </submittedName>
</protein>
<feature type="transmembrane region" description="Helical" evidence="11">
    <location>
        <begin position="1233"/>
        <end position="1253"/>
    </location>
</feature>
<evidence type="ECO:0000256" key="2">
    <source>
        <dbReference type="ARBA" id="ARBA00006737"/>
    </source>
</evidence>
<comment type="similarity">
    <text evidence="2">Belongs to the flagellar radial spoke RSP3 family.</text>
</comment>
<feature type="compositionally biased region" description="Basic residues" evidence="10">
    <location>
        <begin position="1563"/>
        <end position="1572"/>
    </location>
</feature>
<keyword evidence="11" id="KW-1133">Transmembrane helix</keyword>
<feature type="region of interest" description="Disordered" evidence="10">
    <location>
        <begin position="194"/>
        <end position="280"/>
    </location>
</feature>
<keyword evidence="4" id="KW-0597">Phosphoprotein</keyword>
<feature type="region of interest" description="Disordered" evidence="10">
    <location>
        <begin position="1859"/>
        <end position="1899"/>
    </location>
</feature>
<name>A0A0L0DR65_THETB</name>
<dbReference type="Proteomes" id="UP000054408">
    <property type="component" value="Unassembled WGS sequence"/>
</dbReference>
<feature type="transmembrane region" description="Helical" evidence="11">
    <location>
        <begin position="997"/>
        <end position="1020"/>
    </location>
</feature>
<feature type="compositionally biased region" description="Basic and acidic residues" evidence="10">
    <location>
        <begin position="1573"/>
        <end position="1590"/>
    </location>
</feature>
<feature type="compositionally biased region" description="Basic residues" evidence="10">
    <location>
        <begin position="1434"/>
        <end position="1443"/>
    </location>
</feature>
<keyword evidence="11" id="KW-0812">Transmembrane</keyword>
<feature type="transmembrane region" description="Helical" evidence="11">
    <location>
        <begin position="1145"/>
        <end position="1165"/>
    </location>
</feature>
<dbReference type="OMA" id="CSMEITH"/>
<keyword evidence="3" id="KW-0963">Cytoplasm</keyword>
<evidence type="ECO:0000256" key="6">
    <source>
        <dbReference type="ARBA" id="ARBA00023069"/>
    </source>
</evidence>
<feature type="transmembrane region" description="Helical" evidence="11">
    <location>
        <begin position="1171"/>
        <end position="1189"/>
    </location>
</feature>
<proteinExistence type="inferred from homology"/>
<evidence type="ECO:0000313" key="13">
    <source>
        <dbReference type="Proteomes" id="UP000054408"/>
    </source>
</evidence>
<evidence type="ECO:0000256" key="9">
    <source>
        <dbReference type="SAM" id="Coils"/>
    </source>
</evidence>
<keyword evidence="8" id="KW-0966">Cell projection</keyword>
<keyword evidence="5" id="KW-0282">Flagellum</keyword>
<keyword evidence="13" id="KW-1185">Reference proteome</keyword>
<feature type="transmembrane region" description="Helical" evidence="11">
    <location>
        <begin position="913"/>
        <end position="934"/>
    </location>
</feature>
<keyword evidence="9" id="KW-0175">Coiled coil</keyword>
<evidence type="ECO:0000256" key="11">
    <source>
        <dbReference type="SAM" id="Phobius"/>
    </source>
</evidence>
<dbReference type="GO" id="GO:0005929">
    <property type="term" value="C:cilium"/>
    <property type="evidence" value="ECO:0007669"/>
    <property type="project" value="TreeGrafter"/>
</dbReference>
<evidence type="ECO:0000256" key="10">
    <source>
        <dbReference type="SAM" id="MobiDB-lite"/>
    </source>
</evidence>
<comment type="subcellular location">
    <subcellularLocation>
        <location evidence="1">Cytoplasm</location>
        <location evidence="1">Cytoskeleton</location>
        <location evidence="1">Flagellum axoneme</location>
    </subcellularLocation>
</comment>
<feature type="compositionally biased region" description="Acidic residues" evidence="10">
    <location>
        <begin position="1868"/>
        <end position="1888"/>
    </location>
</feature>
<dbReference type="EMBL" id="GL349438">
    <property type="protein sequence ID" value="KNC54757.1"/>
    <property type="molecule type" value="Genomic_DNA"/>
</dbReference>
<dbReference type="Pfam" id="PF06098">
    <property type="entry name" value="Radial_spoke_3"/>
    <property type="match status" value="1"/>
</dbReference>
<sequence>MAAATLCGAFFRYTSDPGPIIYAVYESSSSGLASFIKVVPNTAATVTSAGSNKWSVDFPIRWRLNAGKYYAVVLSTDSVGYPFESYVSTLPDSYCSGWAMRFTSGLVGGGSNPPSSLTSLSQSSSGGTVVVTSSVDADARMSPGDTAVYSCNAPRNLVGALTRTCGSSASYDFAEPTCPTAAAAKPAATKPTAAAAESATAQPAAATKPAAAKPTAAAAESATTTKPAASKPTASKPTAAESATAQPAATKPTASKPASTAKPAAQPAANPPPPRAPGPVIVQLRAADPDNIDEVLSSGDTLTLVFDRATSKPAVSSTAQLDAAFSIATGTLAPTTLSAGLSSSLSGTWSADGTTLEITMGAPSSLGYPIQIGSTYVTPTGSPAIYTANGWSMASSAPSERMSGSWGSLASTLVVVEATTSRLTHLDGTLALTIDDVVEGRSAELLFQLTKEPSAPVTVDIWLDASSNVPAEASRPPHANIASTTDAGGGGDGVVRLVFDASNWNVFQRVILSGTADQLADEPSAAIELRIGTLQSADAAFASALPSGASIVSRVIDATANGIVITPFELVSPIPAAVLAAEGLPASAHAVVTEAGHASCMQVSIISQPWKTGPEIGSLAKAVVSISGGARVQILRGPWKESFPQAPFRVEAGAGIGAQPSLVLEFVDDGTGAWAEAVNVCVVAVTDDVAGNSADVTVQASVVEAATTSIGHRELGPVTAAIRVASLNWPIVQTSTPQVAAMAGSQVRFVGKSLSSEVTVSVASQLGQVDPRNTSVAGDGSWITVVTPLVESKGYNKVTFREPMVGMSASYYDLFFTDDCPYEGQFGRGTACAPCPTGAVCPGGFRLWPKPGYWTPSEDAGFVVPCAAPATERCVGGKDATCGPGYTGQLCAGCASGYYQLGSRCVACSGSQVVFVTLVLTNIVFAGLFLLAVVSLTDGQLNVATQLLLAIVVVYSVAKTNAGAMDGTLAEAYQVLSIVAMDLRFVRPGCETIPGSYVALFYGAVTMTTLLCGIMIGLLFTLQWMMPQRKVFFIDRMPRALLIFGMMVYITLTTTFLEAVHCVKVGTSYVLSVARDLKCFEGEHMPIFVIGIAGLLLFSVGFPLGVAIKLALLKRSGYVDGETIGLTTRVLARYGYLFEQYRPPMYMWVLVQLMLFALIATTGVLLRDEPWLLAIVTAVALAVMAGLYVVLKPAATRWKNVVAACAMACGAAATIANVIVAERLVSSAVSAGFSRTVLVLAFAFLVGAAAVFWQRRRKKQQEVCELQTFASDSSSVSSDEEYIEMDDERTTLPTTPTKDQLDRSYELNDVLAKARQFGKTPLASPKMMQAELVRRRLSISRGGSGSGSNRAAHHQPHFVMEESLVHEPEMAKSVSRLALRRGSRSSQSVLAKPGSRRSSRRTSRSSQGDLTKPVSRRTSRRTSRSSQGDLTKPVSRRTSRRTSRSSQGDLTKPVSRRTSRRISPSSQVEVANARPRRIRRVRTRVSLDPGHIGGNQTERSGAGIRSKSLAVLTSKEPASLESSPVGVSKSPQSPSTPELRTPRGMLLQASTGSLETGENRNREQRRRRRRSQRRIEPLLRRQQRALEKAPRTPPPVEGRLHRDIQTDLYLEEITEQAVEKDAAVQTDQFLDRPPSPVFVPKKLGTDVATQIYEGDLFHFDVEVQPILEVIVGKTLQQALMEVMQEEEIENMRAHQREFQQLRDAELAETQRLEEAERRRHEEKERRLQQERVRIQMEKEARDKVAARAYAQSYVADLVGNVFGSLGETGFFYDEIERDVETAFMPWLMERVGSNVGRLGQAQALLDAVIAGAVSKHDLLREQHEAARAAAAERAAAAAAAEAAAAEAAAAAAAAAAVATGEEPAAGEGGDEYEGSNYDEGEAGYDDGYYDSNYGSSSDY</sequence>
<reference evidence="12 13" key="1">
    <citation type="submission" date="2010-05" db="EMBL/GenBank/DDBJ databases">
        <title>The Genome Sequence of Thecamonas trahens ATCC 50062.</title>
        <authorList>
            <consortium name="The Broad Institute Genome Sequencing Platform"/>
            <person name="Russ C."/>
            <person name="Cuomo C."/>
            <person name="Shea T."/>
            <person name="Young S.K."/>
            <person name="Zeng Q."/>
            <person name="Koehrsen M."/>
            <person name="Haas B."/>
            <person name="Borodovsky M."/>
            <person name="Guigo R."/>
            <person name="Alvarado L."/>
            <person name="Berlin A."/>
            <person name="Bochicchio J."/>
            <person name="Borenstein D."/>
            <person name="Chapman S."/>
            <person name="Chen Z."/>
            <person name="Freedman E."/>
            <person name="Gellesch M."/>
            <person name="Goldberg J."/>
            <person name="Griggs A."/>
            <person name="Gujja S."/>
            <person name="Heilman E."/>
            <person name="Heiman D."/>
            <person name="Hepburn T."/>
            <person name="Howarth C."/>
            <person name="Jen D."/>
            <person name="Larson L."/>
            <person name="Mehta T."/>
            <person name="Park D."/>
            <person name="Pearson M."/>
            <person name="Roberts A."/>
            <person name="Saif S."/>
            <person name="Shenoy N."/>
            <person name="Sisk P."/>
            <person name="Stolte C."/>
            <person name="Sykes S."/>
            <person name="Thomson T."/>
            <person name="Walk T."/>
            <person name="White J."/>
            <person name="Yandava C."/>
            <person name="Burger G."/>
            <person name="Gray M.W."/>
            <person name="Holland P.W.H."/>
            <person name="King N."/>
            <person name="Lang F.B.F."/>
            <person name="Roger A.J."/>
            <person name="Ruiz-Trillo I."/>
            <person name="Lander E."/>
            <person name="Nusbaum C."/>
        </authorList>
    </citation>
    <scope>NUCLEOTIDE SEQUENCE [LARGE SCALE GENOMIC DNA]</scope>
    <source>
        <strain evidence="12 13">ATCC 50062</strain>
    </source>
</reference>
<dbReference type="eggNOG" id="ENOG502QQSZ">
    <property type="taxonomic scope" value="Eukaryota"/>
</dbReference>
<feature type="transmembrane region" description="Helical" evidence="11">
    <location>
        <begin position="1041"/>
        <end position="1067"/>
    </location>
</feature>
<feature type="compositionally biased region" description="Basic residues" evidence="10">
    <location>
        <begin position="1474"/>
        <end position="1483"/>
    </location>
</feature>
<feature type="transmembrane region" description="Helical" evidence="11">
    <location>
        <begin position="941"/>
        <end position="958"/>
    </location>
</feature>
<feature type="transmembrane region" description="Helical" evidence="11">
    <location>
        <begin position="1087"/>
        <end position="1108"/>
    </location>
</feature>
<dbReference type="RefSeq" id="XP_013761657.1">
    <property type="nucleotide sequence ID" value="XM_013906203.1"/>
</dbReference>
<evidence type="ECO:0000256" key="5">
    <source>
        <dbReference type="ARBA" id="ARBA00022846"/>
    </source>
</evidence>
<evidence type="ECO:0000256" key="7">
    <source>
        <dbReference type="ARBA" id="ARBA00023212"/>
    </source>
</evidence>
<feature type="coiled-coil region" evidence="9">
    <location>
        <begin position="1684"/>
        <end position="1740"/>
    </location>
</feature>
<evidence type="ECO:0000256" key="8">
    <source>
        <dbReference type="ARBA" id="ARBA00023273"/>
    </source>
</evidence>
<gene>
    <name evidence="12" type="ORF">AMSG_01608</name>
</gene>
<keyword evidence="11" id="KW-0472">Membrane</keyword>
<evidence type="ECO:0000256" key="3">
    <source>
        <dbReference type="ARBA" id="ARBA00022490"/>
    </source>
</evidence>
<dbReference type="PANTHER" id="PTHR21648:SF0">
    <property type="entry name" value="RADIAL SPOKE HEAD PROTEIN 3 HOMOLOG"/>
    <property type="match status" value="1"/>
</dbReference>
<evidence type="ECO:0000256" key="4">
    <source>
        <dbReference type="ARBA" id="ARBA00022553"/>
    </source>
</evidence>
<dbReference type="GeneID" id="25561353"/>
<accession>A0A0L0DR65</accession>
<feature type="compositionally biased region" description="Low complexity" evidence="10">
    <location>
        <begin position="1889"/>
        <end position="1899"/>
    </location>
</feature>
<feature type="compositionally biased region" description="Basic residues" evidence="10">
    <location>
        <begin position="1394"/>
        <end position="1403"/>
    </location>
</feature>
<evidence type="ECO:0000313" key="12">
    <source>
        <dbReference type="EMBL" id="KNC54757.1"/>
    </source>
</evidence>
<dbReference type="InterPro" id="IPR009290">
    <property type="entry name" value="Radial_spoke_3"/>
</dbReference>
<feature type="compositionally biased region" description="Basic residues" evidence="10">
    <location>
        <begin position="1414"/>
        <end position="1423"/>
    </location>
</feature>
<dbReference type="STRING" id="461836.A0A0L0DR65"/>
<organism evidence="12 13">
    <name type="scientific">Thecamonas trahens ATCC 50062</name>
    <dbReference type="NCBI Taxonomy" id="461836"/>
    <lineage>
        <taxon>Eukaryota</taxon>
        <taxon>Apusozoa</taxon>
        <taxon>Apusomonadida</taxon>
        <taxon>Apusomonadidae</taxon>
        <taxon>Thecamonas</taxon>
    </lineage>
</organism>
<evidence type="ECO:0000256" key="1">
    <source>
        <dbReference type="ARBA" id="ARBA00004611"/>
    </source>
</evidence>
<feature type="region of interest" description="Disordered" evidence="10">
    <location>
        <begin position="1373"/>
        <end position="1599"/>
    </location>
</feature>
<feature type="compositionally biased region" description="Polar residues" evidence="10">
    <location>
        <begin position="1529"/>
        <end position="1538"/>
    </location>
</feature>
<feature type="transmembrane region" description="Helical" evidence="11">
    <location>
        <begin position="1201"/>
        <end position="1221"/>
    </location>
</feature>
<feature type="compositionally biased region" description="Low complexity" evidence="10">
    <location>
        <begin position="194"/>
        <end position="268"/>
    </location>
</feature>
<dbReference type="PANTHER" id="PTHR21648">
    <property type="entry name" value="FLAGELLAR RADIAL SPOKE PROTEIN 3"/>
    <property type="match status" value="1"/>
</dbReference>
<dbReference type="OrthoDB" id="313308at2759"/>
<keyword evidence="7" id="KW-0206">Cytoskeleton</keyword>